<keyword evidence="3 6" id="KW-0812">Transmembrane</keyword>
<proteinExistence type="predicted"/>
<dbReference type="AlphaFoldDB" id="A0A1I4E9S9"/>
<keyword evidence="4 6" id="KW-1133">Transmembrane helix</keyword>
<dbReference type="OrthoDB" id="7348988at2"/>
<evidence type="ECO:0000256" key="3">
    <source>
        <dbReference type="ARBA" id="ARBA00022692"/>
    </source>
</evidence>
<evidence type="ECO:0000313" key="7">
    <source>
        <dbReference type="EMBL" id="SFL01929.1"/>
    </source>
</evidence>
<evidence type="ECO:0000256" key="6">
    <source>
        <dbReference type="SAM" id="Phobius"/>
    </source>
</evidence>
<reference evidence="8" key="1">
    <citation type="submission" date="2016-10" db="EMBL/GenBank/DDBJ databases">
        <authorList>
            <person name="Varghese N."/>
            <person name="Submissions S."/>
        </authorList>
    </citation>
    <scope>NUCLEOTIDE SEQUENCE [LARGE SCALE GENOMIC DNA]</scope>
    <source>
        <strain evidence="8">CGMCC 1.6474</strain>
    </source>
</reference>
<dbReference type="EMBL" id="FOSV01000007">
    <property type="protein sequence ID" value="SFL01929.1"/>
    <property type="molecule type" value="Genomic_DNA"/>
</dbReference>
<comment type="subcellular location">
    <subcellularLocation>
        <location evidence="1">Cell membrane</location>
        <topology evidence="1">Multi-pass membrane protein</topology>
    </subcellularLocation>
</comment>
<feature type="transmembrane region" description="Helical" evidence="6">
    <location>
        <begin position="40"/>
        <end position="60"/>
    </location>
</feature>
<dbReference type="Pfam" id="PF03706">
    <property type="entry name" value="LPG_synthase_TM"/>
    <property type="match status" value="1"/>
</dbReference>
<evidence type="ECO:0000256" key="5">
    <source>
        <dbReference type="ARBA" id="ARBA00023136"/>
    </source>
</evidence>
<feature type="transmembrane region" description="Helical" evidence="6">
    <location>
        <begin position="212"/>
        <end position="234"/>
    </location>
</feature>
<protein>
    <submittedName>
        <fullName evidence="7">Putative membrane protein</fullName>
    </submittedName>
</protein>
<dbReference type="STRING" id="414703.SAMN04488125_107147"/>
<feature type="transmembrane region" description="Helical" evidence="6">
    <location>
        <begin position="274"/>
        <end position="294"/>
    </location>
</feature>
<dbReference type="InterPro" id="IPR022791">
    <property type="entry name" value="L-PG_synthase/AglD"/>
</dbReference>
<keyword evidence="5 6" id="KW-0472">Membrane</keyword>
<sequence length="388" mass="40051">MKRLTTLASIAGLVTALALFLSSGVTDVAGALVGAGWGALAVVVARFVAVAWAGFGWHVVFPRGAGPTLRDCIQLRFVREGINTLLPVAQVGGDLIGARLLTRRGTPGGMAGASMFVDLMTQALTQLLFTVAGLALLIHFTGDGPVVRTVAGGVVVAIPALAAFYVIQRRSGHRLIEGALSRFAAAREWRALGAIDVLYDNLRRLYANHARVGAAILIHLVGWIIGTLEVWVALNAMGHPVTFVEALVIESLAQAVRGAAFVVPGAIGAQEGGLIALCALFGIPAEAALALSLVKRVADLAVGLPSLALWHGMERGTEAAPTDAVSTGLAAIRTRLGRRPRDAAHSSPLPAPLAAPLAAPRATAYGFPAGRPAVLAPDNEPGAFQKCA</sequence>
<dbReference type="PANTHER" id="PTHR39087">
    <property type="entry name" value="UPF0104 MEMBRANE PROTEIN MJ1595"/>
    <property type="match status" value="1"/>
</dbReference>
<keyword evidence="2" id="KW-1003">Cell membrane</keyword>
<evidence type="ECO:0000256" key="4">
    <source>
        <dbReference type="ARBA" id="ARBA00022989"/>
    </source>
</evidence>
<dbReference type="NCBIfam" id="TIGR03476">
    <property type="entry name" value="HpnL"/>
    <property type="match status" value="1"/>
</dbReference>
<dbReference type="RefSeq" id="WP_091945572.1">
    <property type="nucleotide sequence ID" value="NZ_FOSV01000007.1"/>
</dbReference>
<dbReference type="NCBIfam" id="TIGR00374">
    <property type="entry name" value="flippase-like domain"/>
    <property type="match status" value="1"/>
</dbReference>
<organism evidence="7 8">
    <name type="scientific">Methylorubrum salsuginis</name>
    <dbReference type="NCBI Taxonomy" id="414703"/>
    <lineage>
        <taxon>Bacteria</taxon>
        <taxon>Pseudomonadati</taxon>
        <taxon>Pseudomonadota</taxon>
        <taxon>Alphaproteobacteria</taxon>
        <taxon>Hyphomicrobiales</taxon>
        <taxon>Methylobacteriaceae</taxon>
        <taxon>Methylorubrum</taxon>
    </lineage>
</organism>
<keyword evidence="8" id="KW-1185">Reference proteome</keyword>
<feature type="transmembrane region" description="Helical" evidence="6">
    <location>
        <begin position="123"/>
        <end position="140"/>
    </location>
</feature>
<gene>
    <name evidence="7" type="ORF">SAMN04488125_107147</name>
</gene>
<dbReference type="GO" id="GO:0005886">
    <property type="term" value="C:plasma membrane"/>
    <property type="evidence" value="ECO:0007669"/>
    <property type="project" value="UniProtKB-SubCell"/>
</dbReference>
<accession>A0A1I4E9S9</accession>
<feature type="transmembrane region" description="Helical" evidence="6">
    <location>
        <begin position="146"/>
        <end position="167"/>
    </location>
</feature>
<name>A0A1I4E9S9_9HYPH</name>
<evidence type="ECO:0000256" key="1">
    <source>
        <dbReference type="ARBA" id="ARBA00004651"/>
    </source>
</evidence>
<dbReference type="Proteomes" id="UP000198804">
    <property type="component" value="Unassembled WGS sequence"/>
</dbReference>
<evidence type="ECO:0000313" key="8">
    <source>
        <dbReference type="Proteomes" id="UP000198804"/>
    </source>
</evidence>
<evidence type="ECO:0000256" key="2">
    <source>
        <dbReference type="ARBA" id="ARBA00022475"/>
    </source>
</evidence>
<dbReference type="PANTHER" id="PTHR39087:SF2">
    <property type="entry name" value="UPF0104 MEMBRANE PROTEIN MJ1595"/>
    <property type="match status" value="1"/>
</dbReference>